<dbReference type="SUPFAM" id="SSF57701">
    <property type="entry name" value="Zn2/Cys6 DNA-binding domain"/>
    <property type="match status" value="1"/>
</dbReference>
<evidence type="ECO:0000256" key="5">
    <source>
        <dbReference type="ARBA" id="ARBA00023242"/>
    </source>
</evidence>
<dbReference type="Pfam" id="PF11951">
    <property type="entry name" value="Fungal_trans_2"/>
    <property type="match status" value="1"/>
</dbReference>
<dbReference type="GO" id="GO:0000981">
    <property type="term" value="F:DNA-binding transcription factor activity, RNA polymerase II-specific"/>
    <property type="evidence" value="ECO:0007669"/>
    <property type="project" value="InterPro"/>
</dbReference>
<dbReference type="GO" id="GO:0000976">
    <property type="term" value="F:transcription cis-regulatory region binding"/>
    <property type="evidence" value="ECO:0007669"/>
    <property type="project" value="TreeGrafter"/>
</dbReference>
<dbReference type="GO" id="GO:0008270">
    <property type="term" value="F:zinc ion binding"/>
    <property type="evidence" value="ECO:0007669"/>
    <property type="project" value="InterPro"/>
</dbReference>
<evidence type="ECO:0000313" key="9">
    <source>
        <dbReference type="Proteomes" id="UP001215712"/>
    </source>
</evidence>
<dbReference type="Proteomes" id="UP001215712">
    <property type="component" value="Unassembled WGS sequence"/>
</dbReference>
<evidence type="ECO:0000259" key="7">
    <source>
        <dbReference type="PROSITE" id="PS50048"/>
    </source>
</evidence>
<evidence type="ECO:0000256" key="1">
    <source>
        <dbReference type="ARBA" id="ARBA00004123"/>
    </source>
</evidence>
<feature type="compositionally biased region" description="Polar residues" evidence="6">
    <location>
        <begin position="1"/>
        <end position="11"/>
    </location>
</feature>
<dbReference type="GO" id="GO:0045944">
    <property type="term" value="P:positive regulation of transcription by RNA polymerase II"/>
    <property type="evidence" value="ECO:0007669"/>
    <property type="project" value="TreeGrafter"/>
</dbReference>
<gene>
    <name evidence="8" type="ORF">N7493_000258</name>
</gene>
<accession>A0AAD6HW02</accession>
<proteinExistence type="predicted"/>
<organism evidence="8 9">
    <name type="scientific">Penicillium malachiteum</name>
    <dbReference type="NCBI Taxonomy" id="1324776"/>
    <lineage>
        <taxon>Eukaryota</taxon>
        <taxon>Fungi</taxon>
        <taxon>Dikarya</taxon>
        <taxon>Ascomycota</taxon>
        <taxon>Pezizomycotina</taxon>
        <taxon>Eurotiomycetes</taxon>
        <taxon>Eurotiomycetidae</taxon>
        <taxon>Eurotiales</taxon>
        <taxon>Aspergillaceae</taxon>
        <taxon>Penicillium</taxon>
    </lineage>
</organism>
<dbReference type="PANTHER" id="PTHR37534:SF11">
    <property type="entry name" value="ZN(II)2CYS6 TRANSCRIPTION FACTOR (EUROFUNG)"/>
    <property type="match status" value="1"/>
</dbReference>
<sequence length="633" mass="71153">MPRATSAQSAARQKRQKNPNRCKPKSKGGCQKCKERRRRCDESRPSCQECLRKGFICPGYQKKPLEWRYVFQDGDHDLDGENSPPIEEESESLPILGNDPTVLGVEASHDNNNLLQELWNEANSTILDQLPEIDSSLGGMSIADSRSHDGTVFKATSHSDSLASLHRRLSNTAIPSFLIHMPAILVQYYFDFVCKAWSSFDSPLNPFRLIVSRLWSQNAAIYYAIQSMAAASLANDFPGMRAIGIQTQQQAIACLRNNPRIGSLHRDDHDDEFFLALLMIGLTTAWHNAADLGLEYLKEAKDYLVSQQQMCHNPESTFSKQYPLFQQCLLYWNMMAAFVAEDSLLLNEEKVLERPDTEMSVYLVDGQALPHPWTGPLSKSISLFYQTAKLVRAVRISYRTRGEDLDVTNIDFNFLVEEIDQHQTAERLEEEMLFTGISSYCGPVDIGDTDTPPSHFITLAEAYRCTALLQIYHVCPGILEERLQAEKTCSQEPSVLFTLLFGAKSSPPSVEEARRILALHIVSLLDQIPPTSGTRCMHPVVLTCISSDLVFSNESLFGPAANAIACLSSLDVEIAQARRKVSTWLSELTLILPKLRLQRMSRIVHETWAKADAGLGDFWLDIMLEHNLETMMG</sequence>
<keyword evidence="4" id="KW-0804">Transcription</keyword>
<comment type="subcellular location">
    <subcellularLocation>
        <location evidence="1">Nucleus</location>
    </subcellularLocation>
</comment>
<keyword evidence="2" id="KW-0805">Transcription regulation</keyword>
<dbReference type="EMBL" id="JAQJAN010000001">
    <property type="protein sequence ID" value="KAJ5740386.1"/>
    <property type="molecule type" value="Genomic_DNA"/>
</dbReference>
<evidence type="ECO:0000256" key="3">
    <source>
        <dbReference type="ARBA" id="ARBA00023125"/>
    </source>
</evidence>
<evidence type="ECO:0000313" key="8">
    <source>
        <dbReference type="EMBL" id="KAJ5740386.1"/>
    </source>
</evidence>
<dbReference type="PROSITE" id="PS50048">
    <property type="entry name" value="ZN2_CY6_FUNGAL_2"/>
    <property type="match status" value="1"/>
</dbReference>
<dbReference type="InterPro" id="IPR036864">
    <property type="entry name" value="Zn2-C6_fun-type_DNA-bd_sf"/>
</dbReference>
<dbReference type="Pfam" id="PF00172">
    <property type="entry name" value="Zn_clus"/>
    <property type="match status" value="1"/>
</dbReference>
<reference evidence="8" key="1">
    <citation type="journal article" date="2023" name="IMA Fungus">
        <title>Comparative genomic study of the Penicillium genus elucidates a diverse pangenome and 15 lateral gene transfer events.</title>
        <authorList>
            <person name="Petersen C."/>
            <person name="Sorensen T."/>
            <person name="Nielsen M.R."/>
            <person name="Sondergaard T.E."/>
            <person name="Sorensen J.L."/>
            <person name="Fitzpatrick D.A."/>
            <person name="Frisvad J.C."/>
            <person name="Nielsen K.L."/>
        </authorList>
    </citation>
    <scope>NUCLEOTIDE SEQUENCE</scope>
    <source>
        <strain evidence="8">IBT 17514</strain>
    </source>
</reference>
<feature type="compositionally biased region" description="Acidic residues" evidence="6">
    <location>
        <begin position="80"/>
        <end position="91"/>
    </location>
</feature>
<dbReference type="PROSITE" id="PS00463">
    <property type="entry name" value="ZN2_CY6_FUNGAL_1"/>
    <property type="match status" value="1"/>
</dbReference>
<protein>
    <recommendedName>
        <fullName evidence="7">Zn(2)-C6 fungal-type domain-containing protein</fullName>
    </recommendedName>
</protein>
<dbReference type="CDD" id="cd00067">
    <property type="entry name" value="GAL4"/>
    <property type="match status" value="1"/>
</dbReference>
<keyword evidence="9" id="KW-1185">Reference proteome</keyword>
<dbReference type="GO" id="GO:0005634">
    <property type="term" value="C:nucleus"/>
    <property type="evidence" value="ECO:0007669"/>
    <property type="project" value="UniProtKB-SubCell"/>
</dbReference>
<evidence type="ECO:0000256" key="2">
    <source>
        <dbReference type="ARBA" id="ARBA00023015"/>
    </source>
</evidence>
<keyword evidence="5" id="KW-0539">Nucleus</keyword>
<name>A0AAD6HW02_9EURO</name>
<feature type="compositionally biased region" description="Basic residues" evidence="6">
    <location>
        <begin position="12"/>
        <end position="26"/>
    </location>
</feature>
<dbReference type="PANTHER" id="PTHR37534">
    <property type="entry name" value="TRANSCRIPTIONAL ACTIVATOR PROTEIN UGA3"/>
    <property type="match status" value="1"/>
</dbReference>
<evidence type="ECO:0000256" key="4">
    <source>
        <dbReference type="ARBA" id="ARBA00023163"/>
    </source>
</evidence>
<dbReference type="SMART" id="SM00066">
    <property type="entry name" value="GAL4"/>
    <property type="match status" value="1"/>
</dbReference>
<feature type="region of interest" description="Disordered" evidence="6">
    <location>
        <begin position="76"/>
        <end position="95"/>
    </location>
</feature>
<feature type="domain" description="Zn(2)-C6 fungal-type" evidence="7">
    <location>
        <begin position="29"/>
        <end position="57"/>
    </location>
</feature>
<reference evidence="8" key="2">
    <citation type="submission" date="2023-01" db="EMBL/GenBank/DDBJ databases">
        <authorList>
            <person name="Petersen C."/>
        </authorList>
    </citation>
    <scope>NUCLEOTIDE SEQUENCE</scope>
    <source>
        <strain evidence="8">IBT 17514</strain>
    </source>
</reference>
<dbReference type="AlphaFoldDB" id="A0AAD6HW02"/>
<evidence type="ECO:0000256" key="6">
    <source>
        <dbReference type="SAM" id="MobiDB-lite"/>
    </source>
</evidence>
<comment type="caution">
    <text evidence="8">The sequence shown here is derived from an EMBL/GenBank/DDBJ whole genome shotgun (WGS) entry which is preliminary data.</text>
</comment>
<dbReference type="InterPro" id="IPR021858">
    <property type="entry name" value="Fun_TF"/>
</dbReference>
<feature type="region of interest" description="Disordered" evidence="6">
    <location>
        <begin position="1"/>
        <end position="30"/>
    </location>
</feature>
<dbReference type="InterPro" id="IPR001138">
    <property type="entry name" value="Zn2Cys6_DnaBD"/>
</dbReference>
<keyword evidence="3" id="KW-0238">DNA-binding</keyword>